<evidence type="ECO:0000259" key="3">
    <source>
        <dbReference type="Pfam" id="PF00144"/>
    </source>
</evidence>
<reference evidence="4 5" key="1">
    <citation type="journal article" date="2011" name="J. Bacteriol.">
        <title>Complete genome sequence of Paenibacillus polymyxa SC2, a strain of plant growth-promoting Rhizobacterium with broad-spectrum antimicrobial activity.</title>
        <authorList>
            <person name="Ma M."/>
            <person name="Wang C."/>
            <person name="Ding Y."/>
            <person name="Li L."/>
            <person name="Shen D."/>
            <person name="Jiang X."/>
            <person name="Guan D."/>
            <person name="Cao F."/>
            <person name="Chen H."/>
            <person name="Feng R."/>
            <person name="Wang X."/>
            <person name="Ge Y."/>
            <person name="Yao L."/>
            <person name="Bing X."/>
            <person name="Yang X."/>
            <person name="Li J."/>
            <person name="Du B."/>
        </authorList>
    </citation>
    <scope>NUCLEOTIDE SEQUENCE [LARGE SCALE GENOMIC DNA]</scope>
    <source>
        <strain evidence="4 5">SC2</strain>
    </source>
</reference>
<organism evidence="4 5">
    <name type="scientific">Paenibacillus polymyxa (strain SC2)</name>
    <name type="common">Bacillus polymyxa</name>
    <dbReference type="NCBI Taxonomy" id="886882"/>
    <lineage>
        <taxon>Bacteria</taxon>
        <taxon>Bacillati</taxon>
        <taxon>Bacillota</taxon>
        <taxon>Bacilli</taxon>
        <taxon>Bacillales</taxon>
        <taxon>Paenibacillaceae</taxon>
        <taxon>Paenibacillus</taxon>
    </lineage>
</organism>
<keyword evidence="1" id="KW-0472">Membrane</keyword>
<keyword evidence="1" id="KW-1133">Transmembrane helix</keyword>
<keyword evidence="2" id="KW-0732">Signal</keyword>
<feature type="transmembrane region" description="Helical" evidence="1">
    <location>
        <begin position="605"/>
        <end position="624"/>
    </location>
</feature>
<name>E3EJA8_PAEPS</name>
<dbReference type="InterPro" id="IPR050491">
    <property type="entry name" value="AmpC-like"/>
</dbReference>
<dbReference type="Gene3D" id="3.40.710.10">
    <property type="entry name" value="DD-peptidase/beta-lactamase superfamily"/>
    <property type="match status" value="1"/>
</dbReference>
<dbReference type="PANTHER" id="PTHR46825">
    <property type="entry name" value="D-ALANYL-D-ALANINE-CARBOXYPEPTIDASE/ENDOPEPTIDASE AMPH"/>
    <property type="match status" value="1"/>
</dbReference>
<dbReference type="PATRIC" id="fig|886882.15.peg.2411"/>
<feature type="transmembrane region" description="Helical" evidence="1">
    <location>
        <begin position="538"/>
        <end position="557"/>
    </location>
</feature>
<evidence type="ECO:0000256" key="2">
    <source>
        <dbReference type="SAM" id="SignalP"/>
    </source>
</evidence>
<dbReference type="SUPFAM" id="SSF56601">
    <property type="entry name" value="beta-lactamase/transpeptidase-like"/>
    <property type="match status" value="1"/>
</dbReference>
<dbReference type="Pfam" id="PF00144">
    <property type="entry name" value="Beta-lactamase"/>
    <property type="match status" value="1"/>
</dbReference>
<evidence type="ECO:0000313" key="5">
    <source>
        <dbReference type="Proteomes" id="UP000006868"/>
    </source>
</evidence>
<dbReference type="AlphaFoldDB" id="E3EJA8"/>
<dbReference type="EMBL" id="CP002213">
    <property type="protein sequence ID" value="ADO56395.1"/>
    <property type="molecule type" value="Genomic_DNA"/>
</dbReference>
<dbReference type="Proteomes" id="UP000006868">
    <property type="component" value="Chromosome"/>
</dbReference>
<dbReference type="STRING" id="1406.LK13_23770"/>
<protein>
    <submittedName>
        <fullName evidence="4">Beta-lactamase</fullName>
    </submittedName>
</protein>
<dbReference type="KEGG" id="ppm:PPSC2_11400"/>
<proteinExistence type="predicted"/>
<dbReference type="InterPro" id="IPR012338">
    <property type="entry name" value="Beta-lactam/transpept-like"/>
</dbReference>
<dbReference type="RefSeq" id="WP_013371000.1">
    <property type="nucleotide sequence ID" value="NC_014622.2"/>
</dbReference>
<feature type="domain" description="Beta-lactamase-related" evidence="3">
    <location>
        <begin position="41"/>
        <end position="361"/>
    </location>
</feature>
<sequence length="633" mass="71095">MKNRGFYYLSAFLAALYLWNLLIASVWAADSKTPNSVRKAVDDIMSTQLEKLHTPGAAVVVTQEDHILFSKGYGYANLERKVAFDPAKTIVRVGSLTKSFSASAAMQLVEQNKLDLNEDVNRYLHSYKASQYQNHPFNLHQLLTHTAGLDEAIYDINSLTRAGVLPTEQYLSTYFQKQPPIRKPGIRYEYSNVAFGLIGNIVEQVSGQGLNDYLSTHLFQPMNMPSATLELPLNNPALAQSYQWKREAYLKQPFSYINLPGAGALNVTPNEFSHYLITHLNQGKYKGKAVLHPQTVKAMHAQQFAADARLDGIGYGFFRGQLETGVHMLWATGKIDGFISEMVLVPSQKIGIFVISNSADTDTLLHGKVINAIAQILPAEPQAASQSPVRSVKEIKLLPEIEGVYQLNLNPIHGWGKWLRMLGSVKYTVRIQDDHTLIVKGKFPDQNEASDKVFQAAGDGLFVEKGGQLKILLYQENSTWMMIAPDSETMKQTTFMHRTWTLLVSYAASSLFFITTLLIWMIRYVLRAIRKTNNHISSNLAYIALLNTIFLGVQVVYANNQMVYGYSAWYIWGICTLPLLSALLAVWVLIVNGAKLITGEKRTRAAGKIVFAVLTLLHTAYLYYWNFLPFHYS</sequence>
<dbReference type="HOGENOM" id="CLU_022757_1_0_9"/>
<feature type="transmembrane region" description="Helical" evidence="1">
    <location>
        <begin position="569"/>
        <end position="593"/>
    </location>
</feature>
<dbReference type="PANTHER" id="PTHR46825:SF9">
    <property type="entry name" value="BETA-LACTAMASE-RELATED DOMAIN-CONTAINING PROTEIN"/>
    <property type="match status" value="1"/>
</dbReference>
<accession>E3EJA8</accession>
<feature type="signal peptide" evidence="2">
    <location>
        <begin position="1"/>
        <end position="28"/>
    </location>
</feature>
<feature type="transmembrane region" description="Helical" evidence="1">
    <location>
        <begin position="500"/>
        <end position="526"/>
    </location>
</feature>
<evidence type="ECO:0000256" key="1">
    <source>
        <dbReference type="SAM" id="Phobius"/>
    </source>
</evidence>
<dbReference type="OrthoDB" id="846150at2"/>
<evidence type="ECO:0000313" key="4">
    <source>
        <dbReference type="EMBL" id="ADO56395.1"/>
    </source>
</evidence>
<dbReference type="InterPro" id="IPR001466">
    <property type="entry name" value="Beta-lactam-related"/>
</dbReference>
<feature type="chain" id="PRO_5038638409" evidence="2">
    <location>
        <begin position="29"/>
        <end position="633"/>
    </location>
</feature>
<gene>
    <name evidence="4" type="primary">flp</name>
    <name evidence="4" type="ORF">PPSC2_11400</name>
</gene>
<keyword evidence="1" id="KW-0812">Transmembrane</keyword>
<dbReference type="eggNOG" id="COG1680">
    <property type="taxonomic scope" value="Bacteria"/>
</dbReference>